<dbReference type="Pfam" id="PF02518">
    <property type="entry name" value="HATPase_c"/>
    <property type="match status" value="1"/>
</dbReference>
<dbReference type="CDD" id="cd06225">
    <property type="entry name" value="HAMP"/>
    <property type="match status" value="1"/>
</dbReference>
<gene>
    <name evidence="17" type="ORF">ENQ20_16090</name>
</gene>
<dbReference type="PRINTS" id="PR00344">
    <property type="entry name" value="BCTRLSENSOR"/>
</dbReference>
<dbReference type="GO" id="GO:0016036">
    <property type="term" value="P:cellular response to phosphate starvation"/>
    <property type="evidence" value="ECO:0007669"/>
    <property type="project" value="TreeGrafter"/>
</dbReference>
<comment type="caution">
    <text evidence="17">The sequence shown here is derived from an EMBL/GenBank/DDBJ whole genome shotgun (WGS) entry which is preliminary data.</text>
</comment>
<dbReference type="Gene3D" id="6.10.340.10">
    <property type="match status" value="1"/>
</dbReference>
<dbReference type="InterPro" id="IPR013767">
    <property type="entry name" value="PAS_fold"/>
</dbReference>
<dbReference type="GO" id="GO:0005524">
    <property type="term" value="F:ATP binding"/>
    <property type="evidence" value="ECO:0007669"/>
    <property type="project" value="UniProtKB-KW"/>
</dbReference>
<dbReference type="Gene3D" id="3.30.450.20">
    <property type="entry name" value="PAS domain"/>
    <property type="match status" value="1"/>
</dbReference>
<keyword evidence="4" id="KW-1003">Cell membrane</keyword>
<dbReference type="AlphaFoldDB" id="A0A7C1JUP2"/>
<dbReference type="InterPro" id="IPR003594">
    <property type="entry name" value="HATPase_dom"/>
</dbReference>
<dbReference type="GO" id="GO:0006355">
    <property type="term" value="P:regulation of DNA-templated transcription"/>
    <property type="evidence" value="ECO:0007669"/>
    <property type="project" value="InterPro"/>
</dbReference>
<dbReference type="PROSITE" id="PS50109">
    <property type="entry name" value="HIS_KIN"/>
    <property type="match status" value="1"/>
</dbReference>
<dbReference type="EMBL" id="DSMG01000166">
    <property type="protein sequence ID" value="HDX32987.1"/>
    <property type="molecule type" value="Genomic_DNA"/>
</dbReference>
<comment type="catalytic activity">
    <reaction evidence="1">
        <text>ATP + protein L-histidine = ADP + protein N-phospho-L-histidine.</text>
        <dbReference type="EC" id="2.7.13.3"/>
    </reaction>
</comment>
<organism evidence="17">
    <name type="scientific">Caldilinea aerophila</name>
    <dbReference type="NCBI Taxonomy" id="133453"/>
    <lineage>
        <taxon>Bacteria</taxon>
        <taxon>Bacillati</taxon>
        <taxon>Chloroflexota</taxon>
        <taxon>Caldilineae</taxon>
        <taxon>Caldilineales</taxon>
        <taxon>Caldilineaceae</taxon>
        <taxon>Caldilinea</taxon>
    </lineage>
</organism>
<protein>
    <recommendedName>
        <fullName evidence="3">histidine kinase</fullName>
        <ecNumber evidence="3">2.7.13.3</ecNumber>
    </recommendedName>
</protein>
<dbReference type="InterPro" id="IPR036097">
    <property type="entry name" value="HisK_dim/P_sf"/>
</dbReference>
<evidence type="ECO:0000256" key="13">
    <source>
        <dbReference type="SAM" id="Phobius"/>
    </source>
</evidence>
<evidence type="ECO:0000256" key="4">
    <source>
        <dbReference type="ARBA" id="ARBA00022475"/>
    </source>
</evidence>
<keyword evidence="8 17" id="KW-0418">Kinase</keyword>
<feature type="domain" description="PAS" evidence="15">
    <location>
        <begin position="169"/>
        <end position="217"/>
    </location>
</feature>
<dbReference type="SUPFAM" id="SSF47384">
    <property type="entry name" value="Homodimeric domain of signal transducing histidine kinase"/>
    <property type="match status" value="1"/>
</dbReference>
<keyword evidence="9" id="KW-0067">ATP-binding</keyword>
<dbReference type="FunFam" id="3.30.565.10:FF:000006">
    <property type="entry name" value="Sensor histidine kinase WalK"/>
    <property type="match status" value="1"/>
</dbReference>
<evidence type="ECO:0000256" key="10">
    <source>
        <dbReference type="ARBA" id="ARBA00023012"/>
    </source>
</evidence>
<dbReference type="CDD" id="cd00130">
    <property type="entry name" value="PAS"/>
    <property type="match status" value="1"/>
</dbReference>
<dbReference type="InterPro" id="IPR003660">
    <property type="entry name" value="HAMP_dom"/>
</dbReference>
<dbReference type="EC" id="2.7.13.3" evidence="3"/>
<keyword evidence="13" id="KW-1133">Transmembrane helix</keyword>
<comment type="subcellular location">
    <subcellularLocation>
        <location evidence="2">Cell membrane</location>
    </subcellularLocation>
</comment>
<evidence type="ECO:0000256" key="3">
    <source>
        <dbReference type="ARBA" id="ARBA00012438"/>
    </source>
</evidence>
<evidence type="ECO:0000256" key="1">
    <source>
        <dbReference type="ARBA" id="ARBA00000085"/>
    </source>
</evidence>
<keyword evidence="13" id="KW-0812">Transmembrane</keyword>
<dbReference type="SMART" id="SM00388">
    <property type="entry name" value="HisKA"/>
    <property type="match status" value="1"/>
</dbReference>
<dbReference type="Gene3D" id="3.30.565.10">
    <property type="entry name" value="Histidine kinase-like ATPase, C-terminal domain"/>
    <property type="match status" value="1"/>
</dbReference>
<dbReference type="InterPro" id="IPR003661">
    <property type="entry name" value="HisK_dim/P_dom"/>
</dbReference>
<dbReference type="GO" id="GO:0004721">
    <property type="term" value="F:phosphoprotein phosphatase activity"/>
    <property type="evidence" value="ECO:0007669"/>
    <property type="project" value="TreeGrafter"/>
</dbReference>
<feature type="domain" description="Histidine kinase" evidence="14">
    <location>
        <begin position="289"/>
        <end position="505"/>
    </location>
</feature>
<dbReference type="GO" id="GO:0000155">
    <property type="term" value="F:phosphorelay sensor kinase activity"/>
    <property type="evidence" value="ECO:0007669"/>
    <property type="project" value="InterPro"/>
</dbReference>
<keyword evidence="7" id="KW-0547">Nucleotide-binding</keyword>
<dbReference type="CDD" id="cd00075">
    <property type="entry name" value="HATPase"/>
    <property type="match status" value="1"/>
</dbReference>
<reference evidence="17" key="1">
    <citation type="journal article" date="2020" name="mSystems">
        <title>Genome- and Community-Level Interaction Insights into Carbon Utilization and Element Cycling Functions of Hydrothermarchaeota in Hydrothermal Sediment.</title>
        <authorList>
            <person name="Zhou Z."/>
            <person name="Liu Y."/>
            <person name="Xu W."/>
            <person name="Pan J."/>
            <person name="Luo Z.H."/>
            <person name="Li M."/>
        </authorList>
    </citation>
    <scope>NUCLEOTIDE SEQUENCE [LARGE SCALE GENOMIC DNA]</scope>
    <source>
        <strain evidence="17">SpSt-289</strain>
    </source>
</reference>
<evidence type="ECO:0000259" key="16">
    <source>
        <dbReference type="PROSITE" id="PS50885"/>
    </source>
</evidence>
<evidence type="ECO:0000256" key="8">
    <source>
        <dbReference type="ARBA" id="ARBA00022777"/>
    </source>
</evidence>
<evidence type="ECO:0000256" key="5">
    <source>
        <dbReference type="ARBA" id="ARBA00022553"/>
    </source>
</evidence>
<dbReference type="PROSITE" id="PS50112">
    <property type="entry name" value="PAS"/>
    <property type="match status" value="1"/>
</dbReference>
<dbReference type="InterPro" id="IPR004358">
    <property type="entry name" value="Sig_transdc_His_kin-like_C"/>
</dbReference>
<name>A0A7C1JUP2_9CHLR</name>
<dbReference type="SMART" id="SM00091">
    <property type="entry name" value="PAS"/>
    <property type="match status" value="1"/>
</dbReference>
<dbReference type="CDD" id="cd00082">
    <property type="entry name" value="HisKA"/>
    <property type="match status" value="1"/>
</dbReference>
<dbReference type="InterPro" id="IPR005467">
    <property type="entry name" value="His_kinase_dom"/>
</dbReference>
<keyword evidence="11 13" id="KW-0472">Membrane</keyword>
<feature type="domain" description="HAMP" evidence="16">
    <location>
        <begin position="117"/>
        <end position="164"/>
    </location>
</feature>
<evidence type="ECO:0000256" key="2">
    <source>
        <dbReference type="ARBA" id="ARBA00004236"/>
    </source>
</evidence>
<dbReference type="SMART" id="SM00387">
    <property type="entry name" value="HATPase_c"/>
    <property type="match status" value="1"/>
</dbReference>
<dbReference type="SUPFAM" id="SSF55785">
    <property type="entry name" value="PYP-like sensor domain (PAS domain)"/>
    <property type="match status" value="1"/>
</dbReference>
<dbReference type="PROSITE" id="PS50885">
    <property type="entry name" value="HAMP"/>
    <property type="match status" value="1"/>
</dbReference>
<dbReference type="Pfam" id="PF00672">
    <property type="entry name" value="HAMP"/>
    <property type="match status" value="1"/>
</dbReference>
<proteinExistence type="predicted"/>
<dbReference type="SUPFAM" id="SSF158472">
    <property type="entry name" value="HAMP domain-like"/>
    <property type="match status" value="1"/>
</dbReference>
<dbReference type="Gene3D" id="1.10.287.130">
    <property type="match status" value="1"/>
</dbReference>
<keyword evidence="5" id="KW-0597">Phosphoprotein</keyword>
<sequence>MQQPGAILPSQQGTSDPTNTSAGVFVATTHDDASQPVEGGLQPPMKPFTWRSIQSTVRDRWRYVTVVFLALCVFAAVLIWFIAQGERTLGELLLTGLAMAIAATLLLIAALDLSAWRVRQITATVERIARGDLEARVPAHGHGDIGALSYAVNRMAERLERQSRKRNRERDRLHTVLHVMTDGVIMLNKHGYVSIINPAAARILNVKTEEALHKSFVQVVKDYRIAEVWLACIRQNAEQSATLELTNEAYVRVIVTPFLRGAANGFLVLLQDLSHLHRLETMRRDFVSNLSHELRTPLASMKALVDTLRDGAIEDPPAAERFLERMEIEVDEMTQMVQELLELSRIESGQAPLRLFPTAVSTLIEPVVERLRTQAERANLTINVVLAPNLPEVMVDADRVRTVISNLVHNAIKFTPPGGYITVSARATSEAVIISVADTGIGIPAEDVPRIFERFYKADRARSGGGTGLGLAIAKHTVQAHNGHIWVESTEGVGSTFSFTLPLVYLPLTKQ</sequence>
<dbReference type="Pfam" id="PF00989">
    <property type="entry name" value="PAS"/>
    <property type="match status" value="1"/>
</dbReference>
<accession>A0A7C1JUP2</accession>
<dbReference type="InterPro" id="IPR035965">
    <property type="entry name" value="PAS-like_dom_sf"/>
</dbReference>
<dbReference type="Pfam" id="PF00512">
    <property type="entry name" value="HisKA"/>
    <property type="match status" value="1"/>
</dbReference>
<dbReference type="InterPro" id="IPR036890">
    <property type="entry name" value="HATPase_C_sf"/>
</dbReference>
<dbReference type="InterPro" id="IPR000014">
    <property type="entry name" value="PAS"/>
</dbReference>
<evidence type="ECO:0000256" key="6">
    <source>
        <dbReference type="ARBA" id="ARBA00022679"/>
    </source>
</evidence>
<dbReference type="SUPFAM" id="SSF55874">
    <property type="entry name" value="ATPase domain of HSP90 chaperone/DNA topoisomerase II/histidine kinase"/>
    <property type="match status" value="1"/>
</dbReference>
<dbReference type="FunFam" id="1.10.287.130:FF:000008">
    <property type="entry name" value="Two-component sensor histidine kinase"/>
    <property type="match status" value="1"/>
</dbReference>
<feature type="transmembrane region" description="Helical" evidence="13">
    <location>
        <begin position="89"/>
        <end position="111"/>
    </location>
</feature>
<feature type="region of interest" description="Disordered" evidence="12">
    <location>
        <begin position="1"/>
        <end position="22"/>
    </location>
</feature>
<dbReference type="InterPro" id="IPR050351">
    <property type="entry name" value="BphY/WalK/GraS-like"/>
</dbReference>
<feature type="transmembrane region" description="Helical" evidence="13">
    <location>
        <begin position="61"/>
        <end position="83"/>
    </location>
</feature>
<evidence type="ECO:0000313" key="17">
    <source>
        <dbReference type="EMBL" id="HDX32987.1"/>
    </source>
</evidence>
<evidence type="ECO:0000256" key="12">
    <source>
        <dbReference type="SAM" id="MobiDB-lite"/>
    </source>
</evidence>
<evidence type="ECO:0000256" key="7">
    <source>
        <dbReference type="ARBA" id="ARBA00022741"/>
    </source>
</evidence>
<dbReference type="PANTHER" id="PTHR45453:SF1">
    <property type="entry name" value="PHOSPHATE REGULON SENSOR PROTEIN PHOR"/>
    <property type="match status" value="1"/>
</dbReference>
<keyword evidence="6" id="KW-0808">Transferase</keyword>
<dbReference type="SMART" id="SM00304">
    <property type="entry name" value="HAMP"/>
    <property type="match status" value="1"/>
</dbReference>
<evidence type="ECO:0000256" key="9">
    <source>
        <dbReference type="ARBA" id="ARBA00022840"/>
    </source>
</evidence>
<evidence type="ECO:0000259" key="15">
    <source>
        <dbReference type="PROSITE" id="PS50112"/>
    </source>
</evidence>
<evidence type="ECO:0000259" key="14">
    <source>
        <dbReference type="PROSITE" id="PS50109"/>
    </source>
</evidence>
<dbReference type="GO" id="GO:0005886">
    <property type="term" value="C:plasma membrane"/>
    <property type="evidence" value="ECO:0007669"/>
    <property type="project" value="UniProtKB-SubCell"/>
</dbReference>
<dbReference type="PANTHER" id="PTHR45453">
    <property type="entry name" value="PHOSPHATE REGULON SENSOR PROTEIN PHOR"/>
    <property type="match status" value="1"/>
</dbReference>
<evidence type="ECO:0000256" key="11">
    <source>
        <dbReference type="ARBA" id="ARBA00023136"/>
    </source>
</evidence>
<keyword evidence="10" id="KW-0902">Two-component regulatory system</keyword>